<organism evidence="7 8">
    <name type="scientific">Pantherophis guttatus</name>
    <name type="common">Corn snake</name>
    <name type="synonym">Elaphe guttata</name>
    <dbReference type="NCBI Taxonomy" id="94885"/>
    <lineage>
        <taxon>Eukaryota</taxon>
        <taxon>Metazoa</taxon>
        <taxon>Chordata</taxon>
        <taxon>Craniata</taxon>
        <taxon>Vertebrata</taxon>
        <taxon>Euteleostomi</taxon>
        <taxon>Lepidosauria</taxon>
        <taxon>Squamata</taxon>
        <taxon>Bifurcata</taxon>
        <taxon>Unidentata</taxon>
        <taxon>Episquamata</taxon>
        <taxon>Toxicofera</taxon>
        <taxon>Serpentes</taxon>
        <taxon>Colubroidea</taxon>
        <taxon>Colubridae</taxon>
        <taxon>Colubrinae</taxon>
        <taxon>Pantherophis</taxon>
    </lineage>
</organism>
<evidence type="ECO:0000256" key="3">
    <source>
        <dbReference type="ARBA" id="ARBA00022989"/>
    </source>
</evidence>
<evidence type="ECO:0000313" key="7">
    <source>
        <dbReference type="Proteomes" id="UP001652622"/>
    </source>
</evidence>
<evidence type="ECO:0000256" key="5">
    <source>
        <dbReference type="ARBA" id="ARBA00023170"/>
    </source>
</evidence>
<dbReference type="Gene3D" id="3.40.50.2300">
    <property type="match status" value="1"/>
</dbReference>
<evidence type="ECO:0000256" key="6">
    <source>
        <dbReference type="ARBA" id="ARBA00023180"/>
    </source>
</evidence>
<keyword evidence="6" id="KW-0325">Glycoprotein</keyword>
<keyword evidence="7" id="KW-1185">Reference proteome</keyword>
<comment type="subcellular location">
    <subcellularLocation>
        <location evidence="1">Membrane</location>
        <topology evidence="1">Multi-pass membrane protein</topology>
    </subcellularLocation>
</comment>
<dbReference type="RefSeq" id="XP_060548271.1">
    <property type="nucleotide sequence ID" value="XM_060692288.1"/>
</dbReference>
<evidence type="ECO:0000256" key="2">
    <source>
        <dbReference type="ARBA" id="ARBA00022692"/>
    </source>
</evidence>
<accession>A0ABM3ZIS6</accession>
<keyword evidence="4" id="KW-0472">Membrane</keyword>
<sequence>MELLLILMPRVVCKDPSLQCDLQEPVPIRHTYHQLGDINIAGIISALFTFSDPIDFSQHPSQALQEGAVIYFQNYQHVLALAFTLKEINKHCQILPNVTLGFHIFNSHFSPSWTYFNVWLQ</sequence>
<evidence type="ECO:0000256" key="1">
    <source>
        <dbReference type="ARBA" id="ARBA00004141"/>
    </source>
</evidence>
<dbReference type="GeneID" id="132712019"/>
<dbReference type="InterPro" id="IPR028082">
    <property type="entry name" value="Peripla_BP_I"/>
</dbReference>
<keyword evidence="2" id="KW-0812">Transmembrane</keyword>
<dbReference type="PRINTS" id="PR00248">
    <property type="entry name" value="GPCRMGR"/>
</dbReference>
<evidence type="ECO:0000313" key="8">
    <source>
        <dbReference type="RefSeq" id="XP_060548271.1"/>
    </source>
</evidence>
<dbReference type="Proteomes" id="UP001652622">
    <property type="component" value="Unplaced"/>
</dbReference>
<dbReference type="SUPFAM" id="SSF53822">
    <property type="entry name" value="Periplasmic binding protein-like I"/>
    <property type="match status" value="1"/>
</dbReference>
<dbReference type="InterPro" id="IPR000337">
    <property type="entry name" value="GPCR_3"/>
</dbReference>
<gene>
    <name evidence="8" type="primary">LOC132712019</name>
</gene>
<protein>
    <submittedName>
        <fullName evidence="8">Vomeronasal type-2 receptor 26-like</fullName>
    </submittedName>
</protein>
<keyword evidence="3" id="KW-1133">Transmembrane helix</keyword>
<name>A0ABM3ZIS6_PANGU</name>
<keyword evidence="5" id="KW-0675">Receptor</keyword>
<evidence type="ECO:0000256" key="4">
    <source>
        <dbReference type="ARBA" id="ARBA00023136"/>
    </source>
</evidence>
<reference evidence="8" key="1">
    <citation type="submission" date="2025-08" db="UniProtKB">
        <authorList>
            <consortium name="RefSeq"/>
        </authorList>
    </citation>
    <scope>IDENTIFICATION</scope>
    <source>
        <tissue evidence="8">Blood</tissue>
    </source>
</reference>
<proteinExistence type="predicted"/>